<dbReference type="Proteomes" id="UP000468668">
    <property type="component" value="Unassembled WGS sequence"/>
</dbReference>
<dbReference type="GO" id="GO:0004170">
    <property type="term" value="F:dUTP diphosphatase activity"/>
    <property type="evidence" value="ECO:0007669"/>
    <property type="project" value="UniProtKB-UniRule"/>
</dbReference>
<keyword evidence="6 8" id="KW-0546">Nucleotide metabolism</keyword>
<dbReference type="InterPro" id="IPR008181">
    <property type="entry name" value="dUTPase"/>
</dbReference>
<accession>A0A6N6NRL0</accession>
<evidence type="ECO:0000313" key="11">
    <source>
        <dbReference type="Proteomes" id="UP000468668"/>
    </source>
</evidence>
<dbReference type="HAMAP" id="MF_00116">
    <property type="entry name" value="dUTPase_bact"/>
    <property type="match status" value="1"/>
</dbReference>
<dbReference type="SUPFAM" id="SSF51283">
    <property type="entry name" value="dUTPase-like"/>
    <property type="match status" value="1"/>
</dbReference>
<evidence type="ECO:0000256" key="6">
    <source>
        <dbReference type="ARBA" id="ARBA00023080"/>
    </source>
</evidence>
<feature type="binding site" evidence="8">
    <location>
        <begin position="66"/>
        <end position="68"/>
    </location>
    <ligand>
        <name>substrate</name>
    </ligand>
</feature>
<comment type="catalytic activity">
    <reaction evidence="7 8">
        <text>dUTP + H2O = dUMP + diphosphate + H(+)</text>
        <dbReference type="Rhea" id="RHEA:10248"/>
        <dbReference type="ChEBI" id="CHEBI:15377"/>
        <dbReference type="ChEBI" id="CHEBI:15378"/>
        <dbReference type="ChEBI" id="CHEBI:33019"/>
        <dbReference type="ChEBI" id="CHEBI:61555"/>
        <dbReference type="ChEBI" id="CHEBI:246422"/>
        <dbReference type="EC" id="3.6.1.23"/>
    </reaction>
</comment>
<comment type="caution">
    <text evidence="10">The sequence shown here is derived from an EMBL/GenBank/DDBJ whole genome shotgun (WGS) entry which is preliminary data.</text>
</comment>
<feature type="domain" description="dUTPase-like" evidence="9">
    <location>
        <begin position="17"/>
        <end position="146"/>
    </location>
</feature>
<dbReference type="AlphaFoldDB" id="A0A6N6NRL0"/>
<dbReference type="InterPro" id="IPR036157">
    <property type="entry name" value="dUTPase-like_sf"/>
</dbReference>
<evidence type="ECO:0000256" key="5">
    <source>
        <dbReference type="ARBA" id="ARBA00022842"/>
    </source>
</evidence>
<dbReference type="Gene3D" id="2.70.40.10">
    <property type="match status" value="1"/>
</dbReference>
<dbReference type="FunFam" id="2.70.40.10:FF:000008">
    <property type="entry name" value="Deoxyuridine 5'-triphosphate nucleotidohydrolase"/>
    <property type="match status" value="1"/>
</dbReference>
<evidence type="ECO:0000256" key="3">
    <source>
        <dbReference type="ARBA" id="ARBA00022723"/>
    </source>
</evidence>
<dbReference type="EMBL" id="WAJR01000001">
    <property type="protein sequence ID" value="KAB1642963.1"/>
    <property type="molecule type" value="Genomic_DNA"/>
</dbReference>
<dbReference type="InterPro" id="IPR033704">
    <property type="entry name" value="dUTPase_trimeric"/>
</dbReference>
<feature type="binding site" evidence="8">
    <location>
        <begin position="83"/>
        <end position="85"/>
    </location>
    <ligand>
        <name>substrate</name>
    </ligand>
</feature>
<name>A0A6N6NRL0_9ACTN</name>
<sequence length="149" mass="16180">MPEQLLVPIKQLDETLEVPRYAYEGDAGVDLRAAEDFSLKPFERKLVPTGIAIALPRGYAGFVMPRSGLAVKHGISIVNTPGLIDSDYRGELKVTLINLDPNESFQAQKGDRIAQLVIMKVENANFGCRASLDETERGDSGFGSSGIQS</sequence>
<dbReference type="RefSeq" id="WP_158048550.1">
    <property type="nucleotide sequence ID" value="NZ_WAJR01000001.1"/>
</dbReference>
<protein>
    <recommendedName>
        <fullName evidence="8">Deoxyuridine 5'-triphosphate nucleotidohydrolase</fullName>
        <shortName evidence="8">dUTPase</shortName>
        <ecNumber evidence="8">3.6.1.23</ecNumber>
    </recommendedName>
    <alternativeName>
        <fullName evidence="8">dUTP pyrophosphatase</fullName>
    </alternativeName>
</protein>
<evidence type="ECO:0000256" key="4">
    <source>
        <dbReference type="ARBA" id="ARBA00022801"/>
    </source>
</evidence>
<dbReference type="CDD" id="cd07557">
    <property type="entry name" value="trimeric_dUTPase"/>
    <property type="match status" value="1"/>
</dbReference>
<gene>
    <name evidence="8" type="primary">dut</name>
    <name evidence="10" type="ORF">F8C90_00845</name>
</gene>
<comment type="similarity">
    <text evidence="2 8">Belongs to the dUTPase family.</text>
</comment>
<dbReference type="GO" id="GO:0046081">
    <property type="term" value="P:dUTP catabolic process"/>
    <property type="evidence" value="ECO:0007669"/>
    <property type="project" value="InterPro"/>
</dbReference>
<dbReference type="NCBIfam" id="TIGR00576">
    <property type="entry name" value="dut"/>
    <property type="match status" value="1"/>
</dbReference>
<dbReference type="GO" id="GO:0000287">
    <property type="term" value="F:magnesium ion binding"/>
    <property type="evidence" value="ECO:0007669"/>
    <property type="project" value="UniProtKB-UniRule"/>
</dbReference>
<dbReference type="Pfam" id="PF00692">
    <property type="entry name" value="dUTPase"/>
    <property type="match status" value="1"/>
</dbReference>
<evidence type="ECO:0000256" key="1">
    <source>
        <dbReference type="ARBA" id="ARBA00001946"/>
    </source>
</evidence>
<dbReference type="InterPro" id="IPR029054">
    <property type="entry name" value="dUTPase-like"/>
</dbReference>
<dbReference type="GO" id="GO:0006226">
    <property type="term" value="P:dUMP biosynthetic process"/>
    <property type="evidence" value="ECO:0007669"/>
    <property type="project" value="UniProtKB-UniRule"/>
</dbReference>
<evidence type="ECO:0000256" key="8">
    <source>
        <dbReference type="HAMAP-Rule" id="MF_00116"/>
    </source>
</evidence>
<comment type="function">
    <text evidence="8">This enzyme is involved in nucleotide metabolism: it produces dUMP, the immediate precursor of thymidine nucleotides and it decreases the intracellular concentration of dUTP so that uracil cannot be incorporated into DNA.</text>
</comment>
<organism evidence="10 11">
    <name type="scientific">Ellagibacter isourolithinifaciens</name>
    <dbReference type="NCBI Taxonomy" id="2137581"/>
    <lineage>
        <taxon>Bacteria</taxon>
        <taxon>Bacillati</taxon>
        <taxon>Actinomycetota</taxon>
        <taxon>Coriobacteriia</taxon>
        <taxon>Eggerthellales</taxon>
        <taxon>Eggerthellaceae</taxon>
        <taxon>Ellagibacter</taxon>
    </lineage>
</organism>
<comment type="pathway">
    <text evidence="8">Pyrimidine metabolism; dUMP biosynthesis; dUMP from dCTP (dUTP route): step 2/2.</text>
</comment>
<dbReference type="UniPathway" id="UPA00610">
    <property type="reaction ID" value="UER00666"/>
</dbReference>
<dbReference type="GeneID" id="98656949"/>
<dbReference type="NCBIfam" id="NF001862">
    <property type="entry name" value="PRK00601.1"/>
    <property type="match status" value="1"/>
</dbReference>
<keyword evidence="4 8" id="KW-0378">Hydrolase</keyword>
<feature type="binding site" evidence="8">
    <location>
        <position position="79"/>
    </location>
    <ligand>
        <name>substrate</name>
    </ligand>
</feature>
<evidence type="ECO:0000259" key="9">
    <source>
        <dbReference type="Pfam" id="PF00692"/>
    </source>
</evidence>
<proteinExistence type="inferred from homology"/>
<keyword evidence="3 8" id="KW-0479">Metal-binding</keyword>
<dbReference type="PANTHER" id="PTHR11241:SF0">
    <property type="entry name" value="DEOXYURIDINE 5'-TRIPHOSPHATE NUCLEOTIDOHYDROLASE"/>
    <property type="match status" value="1"/>
</dbReference>
<evidence type="ECO:0000256" key="2">
    <source>
        <dbReference type="ARBA" id="ARBA00006581"/>
    </source>
</evidence>
<reference evidence="10 11" key="1">
    <citation type="submission" date="2019-09" db="EMBL/GenBank/DDBJ databases">
        <title>Whole genome shotgun sequencing (WGS) of Ellagibacter isourolithinifaciens DSM 104140(T) and Adlercreutzia muris DSM 29508(T).</title>
        <authorList>
            <person name="Stoll D.A."/>
            <person name="Danylec N."/>
            <person name="Huch M."/>
        </authorList>
    </citation>
    <scope>NUCLEOTIDE SEQUENCE [LARGE SCALE GENOMIC DNA]</scope>
    <source>
        <strain evidence="10 11">DSM 104140</strain>
    </source>
</reference>
<dbReference type="EC" id="3.6.1.23" evidence="8"/>
<evidence type="ECO:0000256" key="7">
    <source>
        <dbReference type="ARBA" id="ARBA00047686"/>
    </source>
</evidence>
<dbReference type="PANTHER" id="PTHR11241">
    <property type="entry name" value="DEOXYURIDINE 5'-TRIPHOSPHATE NUCLEOTIDOHYDROLASE"/>
    <property type="match status" value="1"/>
</dbReference>
<comment type="caution">
    <text evidence="8">Lacks conserved residue(s) required for the propagation of feature annotation.</text>
</comment>
<keyword evidence="5 8" id="KW-0460">Magnesium</keyword>
<keyword evidence="11" id="KW-1185">Reference proteome</keyword>
<evidence type="ECO:0000313" key="10">
    <source>
        <dbReference type="EMBL" id="KAB1642963.1"/>
    </source>
</evidence>
<dbReference type="OrthoDB" id="9809956at2"/>
<comment type="cofactor">
    <cofactor evidence="1 8">
        <name>Mg(2+)</name>
        <dbReference type="ChEBI" id="CHEBI:18420"/>
    </cofactor>
</comment>